<dbReference type="InParanoid" id="B0DX04"/>
<name>B0DX04_LACBS</name>
<organism evidence="2">
    <name type="scientific">Laccaria bicolor (strain S238N-H82 / ATCC MYA-4686)</name>
    <name type="common">Bicoloured deceiver</name>
    <name type="synonym">Laccaria laccata var. bicolor</name>
    <dbReference type="NCBI Taxonomy" id="486041"/>
    <lineage>
        <taxon>Eukaryota</taxon>
        <taxon>Fungi</taxon>
        <taxon>Dikarya</taxon>
        <taxon>Basidiomycota</taxon>
        <taxon>Agaricomycotina</taxon>
        <taxon>Agaricomycetes</taxon>
        <taxon>Agaricomycetidae</taxon>
        <taxon>Agaricales</taxon>
        <taxon>Agaricineae</taxon>
        <taxon>Hydnangiaceae</taxon>
        <taxon>Laccaria</taxon>
    </lineage>
</organism>
<accession>B0DX04</accession>
<sequence length="176" mass="19688">MSYTNNPYAQGGWYNPQNPHSINSQPWLHYSHPATYGVLPSVETTPPTKLSFEFSPTHPNILNSSVTGPGSQTYLSAMSVQYSTIVTKSNGDPVARIEWHTHPWVEVPGVVDRQLVSQWLPLSADMSYRAMQTPNDDGANVRLKPPGGHFTKRQVVQWNIKFQQSLRGAPETTSRK</sequence>
<dbReference type="OrthoDB" id="3191568at2759"/>
<dbReference type="Proteomes" id="UP000001194">
    <property type="component" value="Unassembled WGS sequence"/>
</dbReference>
<proteinExistence type="predicted"/>
<gene>
    <name evidence="1" type="ORF">LACBIDRAFT_333766</name>
</gene>
<dbReference type="KEGG" id="lbc:LACBIDRAFT_333766"/>
<dbReference type="EMBL" id="DS547145">
    <property type="protein sequence ID" value="EDR00903.1"/>
    <property type="molecule type" value="Genomic_DNA"/>
</dbReference>
<protein>
    <submittedName>
        <fullName evidence="1">Predicted protein</fullName>
    </submittedName>
</protein>
<keyword evidence="2" id="KW-1185">Reference proteome</keyword>
<evidence type="ECO:0000313" key="2">
    <source>
        <dbReference type="Proteomes" id="UP000001194"/>
    </source>
</evidence>
<dbReference type="GeneID" id="6084140"/>
<reference evidence="1 2" key="1">
    <citation type="journal article" date="2008" name="Nature">
        <title>The genome of Laccaria bicolor provides insights into mycorrhizal symbiosis.</title>
        <authorList>
            <person name="Martin F."/>
            <person name="Aerts A."/>
            <person name="Ahren D."/>
            <person name="Brun A."/>
            <person name="Danchin E.G.J."/>
            <person name="Duchaussoy F."/>
            <person name="Gibon J."/>
            <person name="Kohler A."/>
            <person name="Lindquist E."/>
            <person name="Pereda V."/>
            <person name="Salamov A."/>
            <person name="Shapiro H.J."/>
            <person name="Wuyts J."/>
            <person name="Blaudez D."/>
            <person name="Buee M."/>
            <person name="Brokstein P."/>
            <person name="Canbaeck B."/>
            <person name="Cohen D."/>
            <person name="Courty P.E."/>
            <person name="Coutinho P.M."/>
            <person name="Delaruelle C."/>
            <person name="Detter J.C."/>
            <person name="Deveau A."/>
            <person name="DiFazio S."/>
            <person name="Duplessis S."/>
            <person name="Fraissinet-Tachet L."/>
            <person name="Lucic E."/>
            <person name="Frey-Klett P."/>
            <person name="Fourrey C."/>
            <person name="Feussner I."/>
            <person name="Gay G."/>
            <person name="Grimwood J."/>
            <person name="Hoegger P.J."/>
            <person name="Jain P."/>
            <person name="Kilaru S."/>
            <person name="Labbe J."/>
            <person name="Lin Y.C."/>
            <person name="Legue V."/>
            <person name="Le Tacon F."/>
            <person name="Marmeisse R."/>
            <person name="Melayah D."/>
            <person name="Montanini B."/>
            <person name="Muratet M."/>
            <person name="Nehls U."/>
            <person name="Niculita-Hirzel H."/>
            <person name="Oudot-Le Secq M.P."/>
            <person name="Peter M."/>
            <person name="Quesneville H."/>
            <person name="Rajashekar B."/>
            <person name="Reich M."/>
            <person name="Rouhier N."/>
            <person name="Schmutz J."/>
            <person name="Yin T."/>
            <person name="Chalot M."/>
            <person name="Henrissat B."/>
            <person name="Kuees U."/>
            <person name="Lucas S."/>
            <person name="Van de Peer Y."/>
            <person name="Podila G.K."/>
            <person name="Polle A."/>
            <person name="Pukkila P.J."/>
            <person name="Richardson P.M."/>
            <person name="Rouze P."/>
            <person name="Sanders I.R."/>
            <person name="Stajich J.E."/>
            <person name="Tunlid A."/>
            <person name="Tuskan G."/>
            <person name="Grigoriev I.V."/>
        </authorList>
    </citation>
    <scope>NUCLEOTIDE SEQUENCE [LARGE SCALE GENOMIC DNA]</scope>
    <source>
        <strain evidence="2">S238N-H82 / ATCC MYA-4686</strain>
    </source>
</reference>
<dbReference type="RefSeq" id="XP_001888497.1">
    <property type="nucleotide sequence ID" value="XM_001888462.1"/>
</dbReference>
<dbReference type="AlphaFoldDB" id="B0DX04"/>
<evidence type="ECO:0000313" key="1">
    <source>
        <dbReference type="EMBL" id="EDR00903.1"/>
    </source>
</evidence>
<dbReference type="HOGENOM" id="CLU_098000_0_0_1"/>